<dbReference type="InterPro" id="IPR001810">
    <property type="entry name" value="F-box_dom"/>
</dbReference>
<feature type="domain" description="F-box" evidence="2">
    <location>
        <begin position="78"/>
        <end position="125"/>
    </location>
</feature>
<dbReference type="InterPro" id="IPR013187">
    <property type="entry name" value="F-box-assoc_dom_typ3"/>
</dbReference>
<dbReference type="EMBL" id="JAVIJP010000053">
    <property type="protein sequence ID" value="KAL3624442.1"/>
    <property type="molecule type" value="Genomic_DNA"/>
</dbReference>
<dbReference type="InterPro" id="IPR050796">
    <property type="entry name" value="SCF_F-box_component"/>
</dbReference>
<name>A0ABD3C4H9_9LAMI</name>
<dbReference type="PROSITE" id="PS50181">
    <property type="entry name" value="FBOX"/>
    <property type="match status" value="1"/>
</dbReference>
<feature type="region of interest" description="Disordered" evidence="1">
    <location>
        <begin position="1"/>
        <end position="50"/>
    </location>
</feature>
<organism evidence="3 4">
    <name type="scientific">Castilleja foliolosa</name>
    <dbReference type="NCBI Taxonomy" id="1961234"/>
    <lineage>
        <taxon>Eukaryota</taxon>
        <taxon>Viridiplantae</taxon>
        <taxon>Streptophyta</taxon>
        <taxon>Embryophyta</taxon>
        <taxon>Tracheophyta</taxon>
        <taxon>Spermatophyta</taxon>
        <taxon>Magnoliopsida</taxon>
        <taxon>eudicotyledons</taxon>
        <taxon>Gunneridae</taxon>
        <taxon>Pentapetalae</taxon>
        <taxon>asterids</taxon>
        <taxon>lamiids</taxon>
        <taxon>Lamiales</taxon>
        <taxon>Orobanchaceae</taxon>
        <taxon>Pedicularideae</taxon>
        <taxon>Castillejinae</taxon>
        <taxon>Castilleja</taxon>
    </lineage>
</organism>
<evidence type="ECO:0000259" key="2">
    <source>
        <dbReference type="PROSITE" id="PS50181"/>
    </source>
</evidence>
<evidence type="ECO:0000313" key="3">
    <source>
        <dbReference type="EMBL" id="KAL3624442.1"/>
    </source>
</evidence>
<feature type="compositionally biased region" description="Pro residues" evidence="1">
    <location>
        <begin position="8"/>
        <end position="22"/>
    </location>
</feature>
<dbReference type="Gene3D" id="1.20.1280.50">
    <property type="match status" value="1"/>
</dbReference>
<dbReference type="Pfam" id="PF08268">
    <property type="entry name" value="FBA_3"/>
    <property type="match status" value="1"/>
</dbReference>
<dbReference type="Pfam" id="PF12937">
    <property type="entry name" value="F-box-like"/>
    <property type="match status" value="1"/>
</dbReference>
<proteinExistence type="predicted"/>
<dbReference type="AlphaFoldDB" id="A0ABD3C4H9"/>
<accession>A0ABD3C4H9</accession>
<evidence type="ECO:0000256" key="1">
    <source>
        <dbReference type="SAM" id="MobiDB-lite"/>
    </source>
</evidence>
<sequence length="446" mass="52133">MKRKPPIRRPPPQLRQPPPPPRLQSSRSPMDKFTDSHLNTGEEEGNSVIDVPKKRVKVKNGRSHSYYLRSCNKSNFLKTNINSLPDEIVFDILVRIPAQDIFCAISPVCRKWYQMIHTHSFINTHLNRSTYGLLIQDQCSITYKLSFMALSRQGRVELTRLNYEQGYHMWCNSSNGLVLETRRDNYYTLYITNPATMQHFSLPDPHRPLFGMCYLSSAIAYASLSMEYKVIRAFNRDKQWRCAILTVGVDESWRCVNTQHLSLEAKNLLMFNPWTTEGFVHWVARGNYVLTLNVETEVITEYLVPSSCSGDRFGSGYCYLSTVKYLSLLIYCRGWSWEVWEMKPETGEWTNLPGIELNDRKCEILEWFSRRDSKSVGYSDGRLEPVSWLKYGEMLVCCFALPDEVYKHRVCIAWNIRSNEIEYIELDSHWNLFFVHKNSLLWLDGC</sequence>
<dbReference type="PANTHER" id="PTHR31672">
    <property type="entry name" value="BNACNNG10540D PROTEIN"/>
    <property type="match status" value="1"/>
</dbReference>
<dbReference type="InterPro" id="IPR036047">
    <property type="entry name" value="F-box-like_dom_sf"/>
</dbReference>
<comment type="caution">
    <text evidence="3">The sequence shown here is derived from an EMBL/GenBank/DDBJ whole genome shotgun (WGS) entry which is preliminary data.</text>
</comment>
<dbReference type="PANTHER" id="PTHR31672:SF13">
    <property type="entry name" value="F-BOX PROTEIN CPR30-LIKE"/>
    <property type="match status" value="1"/>
</dbReference>
<dbReference type="Proteomes" id="UP001632038">
    <property type="component" value="Unassembled WGS sequence"/>
</dbReference>
<reference evidence="4" key="1">
    <citation type="journal article" date="2024" name="IScience">
        <title>Strigolactones Initiate the Formation of Haustorium-like Structures in Castilleja.</title>
        <authorList>
            <person name="Buerger M."/>
            <person name="Peterson D."/>
            <person name="Chory J."/>
        </authorList>
    </citation>
    <scope>NUCLEOTIDE SEQUENCE [LARGE SCALE GENOMIC DNA]</scope>
</reference>
<dbReference type="SUPFAM" id="SSF81383">
    <property type="entry name" value="F-box domain"/>
    <property type="match status" value="1"/>
</dbReference>
<keyword evidence="4" id="KW-1185">Reference proteome</keyword>
<gene>
    <name evidence="3" type="ORF">CASFOL_031110</name>
</gene>
<evidence type="ECO:0000313" key="4">
    <source>
        <dbReference type="Proteomes" id="UP001632038"/>
    </source>
</evidence>
<protein>
    <recommendedName>
        <fullName evidence="2">F-box domain-containing protein</fullName>
    </recommendedName>
</protein>